<dbReference type="InterPro" id="IPR037066">
    <property type="entry name" value="Plug_dom_sf"/>
</dbReference>
<organism evidence="15 16">
    <name type="scientific">Novosphingobium humi</name>
    <dbReference type="NCBI Taxonomy" id="2282397"/>
    <lineage>
        <taxon>Bacteria</taxon>
        <taxon>Pseudomonadati</taxon>
        <taxon>Pseudomonadota</taxon>
        <taxon>Alphaproteobacteria</taxon>
        <taxon>Sphingomonadales</taxon>
        <taxon>Sphingomonadaceae</taxon>
        <taxon>Novosphingobium</taxon>
    </lineage>
</organism>
<keyword evidence="9 12" id="KW-0798">TonB box</keyword>
<dbReference type="EMBL" id="CP117418">
    <property type="protein sequence ID" value="WCT79415.1"/>
    <property type="molecule type" value="Genomic_DNA"/>
</dbReference>
<accession>A0ABY7U1M1</accession>
<evidence type="ECO:0000313" key="15">
    <source>
        <dbReference type="EMBL" id="WCT79415.1"/>
    </source>
</evidence>
<reference evidence="15 16" key="1">
    <citation type="submission" date="2023-02" db="EMBL/GenBank/DDBJ databases">
        <title>Genome sequence of Novosphingobium humi KACC 19094.</title>
        <authorList>
            <person name="Kim S."/>
            <person name="Heo J."/>
            <person name="Kwon S.-W."/>
        </authorList>
    </citation>
    <scope>NUCLEOTIDE SEQUENCE [LARGE SCALE GENOMIC DNA]</scope>
    <source>
        <strain evidence="15 16">KACC 19094</strain>
        <plasmid evidence="15 16">unnamed1</plasmid>
    </source>
</reference>
<sequence>MWLLLASMAAGGGVGIGGVTSGGPVLQRAVRAGPAAQVLVEAAAAGGVAIALDPRDVAGRQLPALRRGEALRRALARICPAAGLVCRVEPMGVVVRRAPAPPRPRAGPTPASPAESVILVTGRHGAGVMLESERSFSLSRLSPESLRRCPPLTMADMLVSIPGLWIDTSAGTSANIARLRGIPMDGYTAMAVEEDGLPIQHSSLPWTDIDQFMRPDIMLESVDYVRGGPSGVLASNAPGGVLDLHLRRPPDHPSGEMRATGTDYGLARLDGWVGAPLGEWRSMAGGYIARDPTLRHIAQTLGGGQLRLRGERDLPHGRLTLTARYQDDASLNTSSYPMVLRDGQWSALPSFDPRRGSWFGPDFNNVRFITADGGVIRPVGRNNRNRAFDLSAALASGGWTARLRLRRSDTQRNAILSSGPPVSAADFVGAQGGHYSLRRSDGAFLSPAALVEVVQPASAAVQLDEMIVQVERAQTWGSHNLAGGLYTLVNRWRYQRIVARALVEARSQGLLVDALDAQGGPALTDGGYLSRASTWEQTTGRTAGLAAYASDEWRIAPGWRVDAGLRHEWEVLRGTVGIARTLDLSTPAGIANRAAQIDSGQSAAYADSFAATNATIALHWQARPEQLGLFARASIGHVLPSVGAYRTSAAPAAAHALDVAEAEAGVVLTQGRVRLGLTGFANRFRGLDVSASMIDAASGAITLVPRQASSHNLGIEAEARWPLTAWVQAQGAMTWQQSRLSDYPGYDGHVPQRVPDIMLHGALDISPPRGPWHLGLAMTAMGRRFADDANSLRLPPYVVMGVQFGWDLGQRSGRIEGEISNLTDAVAVMQGDAIAGDGAAGPYAVGRALAGRTLRLSYTVGL</sequence>
<dbReference type="Proteomes" id="UP001218231">
    <property type="component" value="Plasmid unnamed1"/>
</dbReference>
<proteinExistence type="inferred from homology"/>
<keyword evidence="11" id="KW-0998">Cell outer membrane</keyword>
<dbReference type="Pfam" id="PF00593">
    <property type="entry name" value="TonB_dep_Rec_b-barrel"/>
    <property type="match status" value="1"/>
</dbReference>
<dbReference type="PANTHER" id="PTHR32552:SF89">
    <property type="entry name" value="CATECHOLATE SIDEROPHORE RECEPTOR FIU"/>
    <property type="match status" value="1"/>
</dbReference>
<feature type="domain" description="TonB-dependent receptor plug" evidence="14">
    <location>
        <begin position="136"/>
        <end position="241"/>
    </location>
</feature>
<evidence type="ECO:0000256" key="10">
    <source>
        <dbReference type="ARBA" id="ARBA00023136"/>
    </source>
</evidence>
<evidence type="ECO:0000256" key="8">
    <source>
        <dbReference type="ARBA" id="ARBA00023065"/>
    </source>
</evidence>
<evidence type="ECO:0000256" key="11">
    <source>
        <dbReference type="ARBA" id="ARBA00023237"/>
    </source>
</evidence>
<dbReference type="Gene3D" id="2.40.170.20">
    <property type="entry name" value="TonB-dependent receptor, beta-barrel domain"/>
    <property type="match status" value="1"/>
</dbReference>
<evidence type="ECO:0000256" key="6">
    <source>
        <dbReference type="ARBA" id="ARBA00022729"/>
    </source>
</evidence>
<evidence type="ECO:0000256" key="1">
    <source>
        <dbReference type="ARBA" id="ARBA00004571"/>
    </source>
</evidence>
<evidence type="ECO:0000256" key="4">
    <source>
        <dbReference type="ARBA" id="ARBA00022496"/>
    </source>
</evidence>
<keyword evidence="5" id="KW-0812">Transmembrane</keyword>
<dbReference type="RefSeq" id="WP_273619691.1">
    <property type="nucleotide sequence ID" value="NZ_CP117418.1"/>
</dbReference>
<keyword evidence="15" id="KW-0614">Plasmid</keyword>
<evidence type="ECO:0000256" key="7">
    <source>
        <dbReference type="ARBA" id="ARBA00023004"/>
    </source>
</evidence>
<evidence type="ECO:0000256" key="2">
    <source>
        <dbReference type="ARBA" id="ARBA00022448"/>
    </source>
</evidence>
<comment type="subcellular location">
    <subcellularLocation>
        <location evidence="1">Cell outer membrane</location>
        <topology evidence="1">Multi-pass membrane protein</topology>
    </subcellularLocation>
</comment>
<evidence type="ECO:0000256" key="5">
    <source>
        <dbReference type="ARBA" id="ARBA00022692"/>
    </source>
</evidence>
<feature type="domain" description="TonB-dependent receptor-like beta-barrel" evidence="13">
    <location>
        <begin position="352"/>
        <end position="822"/>
    </location>
</feature>
<dbReference type="InterPro" id="IPR036942">
    <property type="entry name" value="Beta-barrel_TonB_sf"/>
</dbReference>
<keyword evidence="4" id="KW-0410">Iron transport</keyword>
<dbReference type="Pfam" id="PF07715">
    <property type="entry name" value="Plug"/>
    <property type="match status" value="1"/>
</dbReference>
<keyword evidence="6" id="KW-0732">Signal</keyword>
<evidence type="ECO:0000256" key="9">
    <source>
        <dbReference type="ARBA" id="ARBA00023077"/>
    </source>
</evidence>
<keyword evidence="7" id="KW-0408">Iron</keyword>
<evidence type="ECO:0000256" key="3">
    <source>
        <dbReference type="ARBA" id="ARBA00022452"/>
    </source>
</evidence>
<evidence type="ECO:0000259" key="13">
    <source>
        <dbReference type="Pfam" id="PF00593"/>
    </source>
</evidence>
<evidence type="ECO:0000256" key="12">
    <source>
        <dbReference type="RuleBase" id="RU003357"/>
    </source>
</evidence>
<dbReference type="Gene3D" id="3.55.50.30">
    <property type="match status" value="1"/>
</dbReference>
<protein>
    <submittedName>
        <fullName evidence="15">TonB-dependent receptor</fullName>
    </submittedName>
</protein>
<evidence type="ECO:0000259" key="14">
    <source>
        <dbReference type="Pfam" id="PF07715"/>
    </source>
</evidence>
<comment type="similarity">
    <text evidence="12">Belongs to the TonB-dependent receptor family.</text>
</comment>
<name>A0ABY7U1M1_9SPHN</name>
<dbReference type="SUPFAM" id="SSF56935">
    <property type="entry name" value="Porins"/>
    <property type="match status" value="1"/>
</dbReference>
<dbReference type="PANTHER" id="PTHR32552">
    <property type="entry name" value="FERRICHROME IRON RECEPTOR-RELATED"/>
    <property type="match status" value="1"/>
</dbReference>
<dbReference type="InterPro" id="IPR012910">
    <property type="entry name" value="Plug_dom"/>
</dbReference>
<keyword evidence="8" id="KW-0406">Ion transport</keyword>
<dbReference type="InterPro" id="IPR000531">
    <property type="entry name" value="Beta-barrel_TonB"/>
</dbReference>
<dbReference type="InterPro" id="IPR039426">
    <property type="entry name" value="TonB-dep_rcpt-like"/>
</dbReference>
<keyword evidence="2" id="KW-0813">Transport</keyword>
<keyword evidence="16" id="KW-1185">Reference proteome</keyword>
<keyword evidence="3" id="KW-1134">Transmembrane beta strand</keyword>
<keyword evidence="15" id="KW-0675">Receptor</keyword>
<geneLocation type="plasmid" evidence="15 16">
    <name>unnamed1</name>
</geneLocation>
<gene>
    <name evidence="15" type="ORF">PQ457_20695</name>
</gene>
<dbReference type="Gene3D" id="2.170.130.10">
    <property type="entry name" value="TonB-dependent receptor, plug domain"/>
    <property type="match status" value="1"/>
</dbReference>
<evidence type="ECO:0000313" key="16">
    <source>
        <dbReference type="Proteomes" id="UP001218231"/>
    </source>
</evidence>
<keyword evidence="10 12" id="KW-0472">Membrane</keyword>